<dbReference type="GO" id="GO:0046872">
    <property type="term" value="F:metal ion binding"/>
    <property type="evidence" value="ECO:0007669"/>
    <property type="project" value="UniProtKB-KW"/>
</dbReference>
<dbReference type="KEGG" id="dgg:DGI_0812"/>
<feature type="domain" description="Metallo-beta-lactamase" evidence="6">
    <location>
        <begin position="20"/>
        <end position="195"/>
    </location>
</feature>
<reference evidence="8" key="2">
    <citation type="submission" date="2013-07" db="EMBL/GenBank/DDBJ databases">
        <authorList>
            <person name="Morais-Silva F.O."/>
            <person name="Rezende A.M."/>
            <person name="Pimentel C."/>
            <person name="Resende D.M."/>
            <person name="Santos C.I."/>
            <person name="Clemente C."/>
            <person name="de Oliveira L.M."/>
            <person name="da Silva S.M."/>
            <person name="Costa D.A."/>
            <person name="Varela-Raposo A."/>
            <person name="Horacio E.C.A."/>
            <person name="Matos M."/>
            <person name="Flores O."/>
            <person name="Ruiz J.C."/>
            <person name="Rodrigues-Pousada C."/>
        </authorList>
    </citation>
    <scope>NUCLEOTIDE SEQUENCE [LARGE SCALE GENOMIC DNA]</scope>
    <source>
        <strain evidence="8">ATCC 19364 / DSM 1382 / NCIMB 9332 / VKM B-1759</strain>
    </source>
</reference>
<dbReference type="CDD" id="cd06262">
    <property type="entry name" value="metallo-hydrolase-like_MBL-fold"/>
    <property type="match status" value="1"/>
</dbReference>
<dbReference type="AlphaFoldDB" id="T2G9X6"/>
<dbReference type="STRING" id="1121448.DGI_0812"/>
<dbReference type="InterPro" id="IPR051453">
    <property type="entry name" value="MBL_Glyoxalase_II"/>
</dbReference>
<accession>T2G9X6</accession>
<keyword evidence="4" id="KW-0862">Zinc</keyword>
<dbReference type="GO" id="GO:0016787">
    <property type="term" value="F:hydrolase activity"/>
    <property type="evidence" value="ECO:0007669"/>
    <property type="project" value="UniProtKB-KW"/>
</dbReference>
<evidence type="ECO:0000256" key="1">
    <source>
        <dbReference type="ARBA" id="ARBA00001947"/>
    </source>
</evidence>
<evidence type="ECO:0000256" key="4">
    <source>
        <dbReference type="ARBA" id="ARBA00022833"/>
    </source>
</evidence>
<organism evidence="7 8">
    <name type="scientific">Megalodesulfovibrio gigas (strain ATCC 19364 / DSM 1382 / NCIMB 9332 / VKM B-1759)</name>
    <name type="common">Desulfovibrio gigas</name>
    <dbReference type="NCBI Taxonomy" id="1121448"/>
    <lineage>
        <taxon>Bacteria</taxon>
        <taxon>Pseudomonadati</taxon>
        <taxon>Thermodesulfobacteriota</taxon>
        <taxon>Desulfovibrionia</taxon>
        <taxon>Desulfovibrionales</taxon>
        <taxon>Desulfovibrionaceae</taxon>
        <taxon>Megalodesulfovibrio</taxon>
    </lineage>
</organism>
<dbReference type="SMART" id="SM00849">
    <property type="entry name" value="Lactamase_B"/>
    <property type="match status" value="1"/>
</dbReference>
<evidence type="ECO:0000256" key="5">
    <source>
        <dbReference type="SAM" id="MobiDB-lite"/>
    </source>
</evidence>
<keyword evidence="8" id="KW-1185">Reference proteome</keyword>
<dbReference type="InterPro" id="IPR036866">
    <property type="entry name" value="RibonucZ/Hydroxyglut_hydro"/>
</dbReference>
<dbReference type="OrthoDB" id="9802991at2"/>
<dbReference type="EMBL" id="CP006585">
    <property type="protein sequence ID" value="AGW12707.1"/>
    <property type="molecule type" value="Genomic_DNA"/>
</dbReference>
<evidence type="ECO:0000313" key="8">
    <source>
        <dbReference type="Proteomes" id="UP000016587"/>
    </source>
</evidence>
<dbReference type="Proteomes" id="UP000016587">
    <property type="component" value="Chromosome"/>
</dbReference>
<keyword evidence="3" id="KW-0378">Hydrolase</keyword>
<evidence type="ECO:0000256" key="2">
    <source>
        <dbReference type="ARBA" id="ARBA00022723"/>
    </source>
</evidence>
<dbReference type="SUPFAM" id="SSF56281">
    <property type="entry name" value="Metallo-hydrolase/oxidoreductase"/>
    <property type="match status" value="1"/>
</dbReference>
<comment type="cofactor">
    <cofactor evidence="1">
        <name>Zn(2+)</name>
        <dbReference type="ChEBI" id="CHEBI:29105"/>
    </cofactor>
</comment>
<dbReference type="Pfam" id="PF00753">
    <property type="entry name" value="Lactamase_B"/>
    <property type="match status" value="1"/>
</dbReference>
<dbReference type="eggNOG" id="COG0491">
    <property type="taxonomic scope" value="Bacteria"/>
</dbReference>
<keyword evidence="2" id="KW-0479">Metal-binding</keyword>
<dbReference type="Gene3D" id="3.60.15.10">
    <property type="entry name" value="Ribonuclease Z/Hydroxyacylglutathione hydrolase-like"/>
    <property type="match status" value="1"/>
</dbReference>
<reference evidence="7 8" key="1">
    <citation type="journal article" date="2013" name="J. Bacteriol.">
        <title>Roles of HynAB and Ech, the only two hydrogenases found in the model sulfate reducer Desulfovibrio gigas.</title>
        <authorList>
            <person name="Morais-Silva F.O."/>
            <person name="Santos C.I."/>
            <person name="Rodrigues R."/>
            <person name="Pereira I.A."/>
            <person name="Rodrigues-Pousada C."/>
        </authorList>
    </citation>
    <scope>NUCLEOTIDE SEQUENCE [LARGE SCALE GENOMIC DNA]</scope>
    <source>
        <strain evidence="8">ATCC 19364 / DSM 1382 / NCIMB 9332 / VKM B-1759</strain>
    </source>
</reference>
<proteinExistence type="predicted"/>
<dbReference type="HOGENOM" id="CLU_030571_5_0_7"/>
<dbReference type="InterPro" id="IPR001279">
    <property type="entry name" value="Metallo-B-lactamas"/>
</dbReference>
<evidence type="ECO:0000259" key="6">
    <source>
        <dbReference type="SMART" id="SM00849"/>
    </source>
</evidence>
<dbReference type="RefSeq" id="WP_021759398.1">
    <property type="nucleotide sequence ID" value="NC_022444.1"/>
</dbReference>
<dbReference type="PANTHER" id="PTHR46233">
    <property type="entry name" value="HYDROXYACYLGLUTATHIONE HYDROLASE GLOC"/>
    <property type="match status" value="1"/>
</dbReference>
<dbReference type="PANTHER" id="PTHR46233:SF3">
    <property type="entry name" value="HYDROXYACYLGLUTATHIONE HYDROLASE GLOC"/>
    <property type="match status" value="1"/>
</dbReference>
<gene>
    <name evidence="7" type="ORF">DGI_0812</name>
</gene>
<protein>
    <recommendedName>
        <fullName evidence="6">Metallo-beta-lactamase domain-containing protein</fullName>
    </recommendedName>
</protein>
<sequence length="214" mass="22763">MDLHVFPMGPLEVNCYLLLGQASTEAGGGLEAVAVDPGGNPRKALDLLQKTGARLTHVLCTHLHFDHIGGVRALVEATGATACASPQDAYLLESELGRGGFMGLPEIELFDVTPLTPGEYVFAGQPCRVLATPGHSPGSLSFYFPAIGRVFVGDLLFNRSVGRTDFPGGDFATLVRSIKEQIFTLPGATIVHSGHGESTTVDNERTHNPYLSEF</sequence>
<evidence type="ECO:0000313" key="7">
    <source>
        <dbReference type="EMBL" id="AGW12707.1"/>
    </source>
</evidence>
<dbReference type="PATRIC" id="fig|1121448.10.peg.813"/>
<evidence type="ECO:0000256" key="3">
    <source>
        <dbReference type="ARBA" id="ARBA00022801"/>
    </source>
</evidence>
<name>T2G9X6_MEGG1</name>
<feature type="region of interest" description="Disordered" evidence="5">
    <location>
        <begin position="194"/>
        <end position="214"/>
    </location>
</feature>